<evidence type="ECO:0000256" key="3">
    <source>
        <dbReference type="ARBA" id="ARBA00022692"/>
    </source>
</evidence>
<gene>
    <name evidence="7" type="ORF">N0B31_20575</name>
</gene>
<keyword evidence="4 6" id="KW-1133">Transmembrane helix</keyword>
<feature type="transmembrane region" description="Helical" evidence="6">
    <location>
        <begin position="55"/>
        <end position="74"/>
    </location>
</feature>
<evidence type="ECO:0000256" key="1">
    <source>
        <dbReference type="ARBA" id="ARBA00004651"/>
    </source>
</evidence>
<dbReference type="GO" id="GO:0015658">
    <property type="term" value="F:branched-chain amino acid transmembrane transporter activity"/>
    <property type="evidence" value="ECO:0007669"/>
    <property type="project" value="InterPro"/>
</dbReference>
<feature type="transmembrane region" description="Helical" evidence="6">
    <location>
        <begin position="80"/>
        <end position="99"/>
    </location>
</feature>
<dbReference type="EMBL" id="CP104003">
    <property type="protein sequence ID" value="UWM54503.1"/>
    <property type="molecule type" value="Genomic_DNA"/>
</dbReference>
<feature type="transmembrane region" description="Helical" evidence="6">
    <location>
        <begin position="111"/>
        <end position="133"/>
    </location>
</feature>
<dbReference type="GeneID" id="74944871"/>
<feature type="transmembrane region" description="Helical" evidence="6">
    <location>
        <begin position="323"/>
        <end position="343"/>
    </location>
</feature>
<name>A0A9E7R4A1_9EURY</name>
<accession>A0A9E7R4A1</accession>
<keyword evidence="3 6" id="KW-0812">Transmembrane</keyword>
<dbReference type="InterPro" id="IPR001851">
    <property type="entry name" value="ABC_transp_permease"/>
</dbReference>
<keyword evidence="8" id="KW-1185">Reference proteome</keyword>
<feature type="transmembrane region" description="Helical" evidence="6">
    <location>
        <begin position="281"/>
        <end position="303"/>
    </location>
</feature>
<feature type="transmembrane region" description="Helical" evidence="6">
    <location>
        <begin position="25"/>
        <end position="43"/>
    </location>
</feature>
<dbReference type="Pfam" id="PF02653">
    <property type="entry name" value="BPD_transp_2"/>
    <property type="match status" value="1"/>
</dbReference>
<feature type="transmembrane region" description="Helical" evidence="6">
    <location>
        <begin position="139"/>
        <end position="157"/>
    </location>
</feature>
<evidence type="ECO:0000256" key="5">
    <source>
        <dbReference type="ARBA" id="ARBA00023136"/>
    </source>
</evidence>
<evidence type="ECO:0000256" key="2">
    <source>
        <dbReference type="ARBA" id="ARBA00022475"/>
    </source>
</evidence>
<dbReference type="RefSeq" id="WP_260593523.1">
    <property type="nucleotide sequence ID" value="NZ_CP104003.1"/>
</dbReference>
<dbReference type="PANTHER" id="PTHR30482">
    <property type="entry name" value="HIGH-AFFINITY BRANCHED-CHAIN AMINO ACID TRANSPORT SYSTEM PERMEASE"/>
    <property type="match status" value="1"/>
</dbReference>
<dbReference type="KEGG" id="ssai:N0B31_20575"/>
<dbReference type="CDD" id="cd06581">
    <property type="entry name" value="TM_PBP1_LivM_like"/>
    <property type="match status" value="1"/>
</dbReference>
<keyword evidence="5 6" id="KW-0472">Membrane</keyword>
<evidence type="ECO:0000313" key="8">
    <source>
        <dbReference type="Proteomes" id="UP001057580"/>
    </source>
</evidence>
<evidence type="ECO:0000313" key="7">
    <source>
        <dbReference type="EMBL" id="UWM54503.1"/>
    </source>
</evidence>
<dbReference type="InterPro" id="IPR043428">
    <property type="entry name" value="LivM-like"/>
</dbReference>
<evidence type="ECO:0000256" key="6">
    <source>
        <dbReference type="SAM" id="Phobius"/>
    </source>
</evidence>
<dbReference type="PANTHER" id="PTHR30482:SF10">
    <property type="entry name" value="HIGH-AFFINITY BRANCHED-CHAIN AMINO ACID TRANSPORT PROTEIN BRAE"/>
    <property type="match status" value="1"/>
</dbReference>
<dbReference type="AlphaFoldDB" id="A0A9E7R4A1"/>
<keyword evidence="2" id="KW-1003">Cell membrane</keyword>
<dbReference type="Proteomes" id="UP001057580">
    <property type="component" value="Chromosome"/>
</dbReference>
<feature type="transmembrane region" description="Helical" evidence="6">
    <location>
        <begin position="194"/>
        <end position="212"/>
    </location>
</feature>
<sequence length="352" mass="38436">MADSTSTETDVGGVLTRLDEHEYSAYIKAVLGFGLLAALPYLIEIEMAGLSLGSVLTLKILIVTLVFAFSSQAWNLISGFTGYFSFGHAAFFGIGAYATQKLAIDFGINPWFGMLVGGGVAVLLALLIGFLNFRYELKGHYFALATFAFAMLMGVVVRNTKELGGAIGYYRPFPRDYGAEYGLAAFQFQSDLPYYYVIFGFLVIVTAVAYALKESQLGLYLFAIRENEDAAASVGIPTFRYKMLAISLSAFFTAWAGAFWSMYFEIIRPETVFGLSKNVEVLLPAVVGGLGTIPGAIIGALFVFPLAEFFRANVDQIIGLDDVVYGVALVLIALVLPNGLISIRKRIREWRD</sequence>
<evidence type="ECO:0000256" key="4">
    <source>
        <dbReference type="ARBA" id="ARBA00022989"/>
    </source>
</evidence>
<protein>
    <submittedName>
        <fullName evidence="7">Branched-chain amino acid ABC transporter permease</fullName>
    </submittedName>
</protein>
<organism evidence="7 8">
    <name type="scientific">Salinirubellus salinus</name>
    <dbReference type="NCBI Taxonomy" id="1364945"/>
    <lineage>
        <taxon>Archaea</taxon>
        <taxon>Methanobacteriati</taxon>
        <taxon>Methanobacteriota</taxon>
        <taxon>Stenosarchaea group</taxon>
        <taxon>Halobacteria</taxon>
        <taxon>Halobacteriales</taxon>
        <taxon>Natronomonadaceae</taxon>
        <taxon>Salinirubellus</taxon>
    </lineage>
</organism>
<reference evidence="7" key="1">
    <citation type="submission" date="2022-09" db="EMBL/GenBank/DDBJ databases">
        <title>Diverse halophilic archaea isolated from saline environments.</title>
        <authorList>
            <person name="Cui H.-L."/>
        </authorList>
    </citation>
    <scope>NUCLEOTIDE SEQUENCE</scope>
    <source>
        <strain evidence="7">ZS-35-S2</strain>
    </source>
</reference>
<proteinExistence type="predicted"/>
<feature type="transmembrane region" description="Helical" evidence="6">
    <location>
        <begin position="243"/>
        <end position="260"/>
    </location>
</feature>
<comment type="subcellular location">
    <subcellularLocation>
        <location evidence="1">Cell membrane</location>
        <topology evidence="1">Multi-pass membrane protein</topology>
    </subcellularLocation>
</comment>
<dbReference type="GO" id="GO:0005886">
    <property type="term" value="C:plasma membrane"/>
    <property type="evidence" value="ECO:0007669"/>
    <property type="project" value="UniProtKB-SubCell"/>
</dbReference>